<dbReference type="Proteomes" id="UP001151234">
    <property type="component" value="Unassembled WGS sequence"/>
</dbReference>
<comment type="subcellular location">
    <subcellularLocation>
        <location evidence="1 7">Cell membrane</location>
        <topology evidence="1 7">Multi-pass membrane protein</topology>
    </subcellularLocation>
</comment>
<dbReference type="PROSITE" id="PS50928">
    <property type="entry name" value="ABC_TM1"/>
    <property type="match status" value="1"/>
</dbReference>
<dbReference type="PANTHER" id="PTHR43163:SF6">
    <property type="entry name" value="DIPEPTIDE TRANSPORT SYSTEM PERMEASE PROTEIN DPPB-RELATED"/>
    <property type="match status" value="1"/>
</dbReference>
<name>A0A9X3ZHE8_9HYPH</name>
<dbReference type="InterPro" id="IPR035906">
    <property type="entry name" value="MetI-like_sf"/>
</dbReference>
<feature type="transmembrane region" description="Helical" evidence="7">
    <location>
        <begin position="151"/>
        <end position="172"/>
    </location>
</feature>
<accession>A0A9X3ZHE8</accession>
<dbReference type="SUPFAM" id="SSF161098">
    <property type="entry name" value="MetI-like"/>
    <property type="match status" value="1"/>
</dbReference>
<protein>
    <submittedName>
        <fullName evidence="9">ABC transporter permease</fullName>
    </submittedName>
</protein>
<evidence type="ECO:0000256" key="7">
    <source>
        <dbReference type="RuleBase" id="RU363032"/>
    </source>
</evidence>
<dbReference type="CDD" id="cd06261">
    <property type="entry name" value="TM_PBP2"/>
    <property type="match status" value="1"/>
</dbReference>
<comment type="similarity">
    <text evidence="7">Belongs to the binding-protein-dependent transport system permease family.</text>
</comment>
<keyword evidence="4 7" id="KW-0812">Transmembrane</keyword>
<dbReference type="GO" id="GO:0005886">
    <property type="term" value="C:plasma membrane"/>
    <property type="evidence" value="ECO:0007669"/>
    <property type="project" value="UniProtKB-SubCell"/>
</dbReference>
<feature type="transmembrane region" description="Helical" evidence="7">
    <location>
        <begin position="108"/>
        <end position="131"/>
    </location>
</feature>
<evidence type="ECO:0000256" key="1">
    <source>
        <dbReference type="ARBA" id="ARBA00004651"/>
    </source>
</evidence>
<feature type="transmembrane region" description="Helical" evidence="7">
    <location>
        <begin position="275"/>
        <end position="299"/>
    </location>
</feature>
<dbReference type="Gene3D" id="1.10.3720.10">
    <property type="entry name" value="MetI-like"/>
    <property type="match status" value="1"/>
</dbReference>
<dbReference type="EMBL" id="JAPJZI010000001">
    <property type="protein sequence ID" value="MDA5399069.1"/>
    <property type="molecule type" value="Genomic_DNA"/>
</dbReference>
<feature type="transmembrane region" description="Helical" evidence="7">
    <location>
        <begin position="319"/>
        <end position="345"/>
    </location>
</feature>
<evidence type="ECO:0000256" key="5">
    <source>
        <dbReference type="ARBA" id="ARBA00022989"/>
    </source>
</evidence>
<dbReference type="GO" id="GO:0055085">
    <property type="term" value="P:transmembrane transport"/>
    <property type="evidence" value="ECO:0007669"/>
    <property type="project" value="InterPro"/>
</dbReference>
<feature type="transmembrane region" description="Helical" evidence="7">
    <location>
        <begin position="219"/>
        <end position="238"/>
    </location>
</feature>
<dbReference type="AlphaFoldDB" id="A0A9X3ZHE8"/>
<proteinExistence type="inferred from homology"/>
<comment type="caution">
    <text evidence="9">The sequence shown here is derived from an EMBL/GenBank/DDBJ whole genome shotgun (WGS) entry which is preliminary data.</text>
</comment>
<evidence type="ECO:0000313" key="9">
    <source>
        <dbReference type="EMBL" id="MDA5399069.1"/>
    </source>
</evidence>
<dbReference type="Pfam" id="PF00528">
    <property type="entry name" value="BPD_transp_1"/>
    <property type="match status" value="1"/>
</dbReference>
<evidence type="ECO:0000256" key="4">
    <source>
        <dbReference type="ARBA" id="ARBA00022692"/>
    </source>
</evidence>
<dbReference type="Pfam" id="PF19300">
    <property type="entry name" value="BPD_transp_1_N"/>
    <property type="match status" value="1"/>
</dbReference>
<evidence type="ECO:0000256" key="2">
    <source>
        <dbReference type="ARBA" id="ARBA00022448"/>
    </source>
</evidence>
<gene>
    <name evidence="9" type="ORF">OQ273_10840</name>
</gene>
<sequence>MSRSRAHVEDRAAMQTNPVSLMLRRLVGFAGVMFVLSAMIFILARIVPGDPARIALGPSATQQQVDEMRVEMGLDAPLWQQYTDYVWRGLQGDFGKSLISGRQVSNEIAALLPATLELVIVTVLLIVAISIPLGVMTARYRNSWIDNAGRFFSIVGVTMPSFLFAILLQLVAANFLTDWPVLGRVNYSLELPPGPTGLLLIDSAVHGDWAVFRSALQHLIFPALALAMAGIGQITRITRSAMIEHQRRDHVLTLKSFGVPDRVIVFRYLLKLSSIAPLTIMGLEFASLIGNAFVVELVFSWGGFASYGLEAILQKDLNAVMAVVLVSGFFFVVANLVIDIVLMAIDPRLRFKEAN</sequence>
<feature type="transmembrane region" description="Helical" evidence="7">
    <location>
        <begin position="21"/>
        <end position="44"/>
    </location>
</feature>
<reference evidence="9" key="1">
    <citation type="submission" date="2022-11" db="EMBL/GenBank/DDBJ databases">
        <title>Draft genome sequence of Hoeflea poritis E7-10 and Hoeflea prorocentri PM5-8, separated from scleractinian coral Porites lutea and marine dinoflagellate.</title>
        <authorList>
            <person name="Zhang G."/>
            <person name="Wei Q."/>
            <person name="Cai L."/>
        </authorList>
    </citation>
    <scope>NUCLEOTIDE SEQUENCE</scope>
    <source>
        <strain evidence="9">PM5-8</strain>
    </source>
</reference>
<keyword evidence="5 7" id="KW-1133">Transmembrane helix</keyword>
<dbReference type="InterPro" id="IPR045621">
    <property type="entry name" value="BPD_transp_1_N"/>
</dbReference>
<evidence type="ECO:0000256" key="3">
    <source>
        <dbReference type="ARBA" id="ARBA00022475"/>
    </source>
</evidence>
<organism evidence="9 10">
    <name type="scientific">Hoeflea prorocentri</name>
    <dbReference type="NCBI Taxonomy" id="1922333"/>
    <lineage>
        <taxon>Bacteria</taxon>
        <taxon>Pseudomonadati</taxon>
        <taxon>Pseudomonadota</taxon>
        <taxon>Alphaproteobacteria</taxon>
        <taxon>Hyphomicrobiales</taxon>
        <taxon>Rhizobiaceae</taxon>
        <taxon>Hoeflea</taxon>
    </lineage>
</organism>
<feature type="domain" description="ABC transmembrane type-1" evidence="8">
    <location>
        <begin position="112"/>
        <end position="342"/>
    </location>
</feature>
<keyword evidence="6 7" id="KW-0472">Membrane</keyword>
<keyword evidence="2 7" id="KW-0813">Transport</keyword>
<evidence type="ECO:0000313" key="10">
    <source>
        <dbReference type="Proteomes" id="UP001151234"/>
    </source>
</evidence>
<dbReference type="InterPro" id="IPR000515">
    <property type="entry name" value="MetI-like"/>
</dbReference>
<keyword evidence="10" id="KW-1185">Reference proteome</keyword>
<keyword evidence="3" id="KW-1003">Cell membrane</keyword>
<evidence type="ECO:0000259" key="8">
    <source>
        <dbReference type="PROSITE" id="PS50928"/>
    </source>
</evidence>
<evidence type="ECO:0000256" key="6">
    <source>
        <dbReference type="ARBA" id="ARBA00023136"/>
    </source>
</evidence>
<dbReference type="PANTHER" id="PTHR43163">
    <property type="entry name" value="DIPEPTIDE TRANSPORT SYSTEM PERMEASE PROTEIN DPPB-RELATED"/>
    <property type="match status" value="1"/>
</dbReference>